<evidence type="ECO:0000313" key="3">
    <source>
        <dbReference type="EMBL" id="EDV23905.1"/>
    </source>
</evidence>
<dbReference type="Pfam" id="PF05649">
    <property type="entry name" value="Peptidase_M13_N"/>
    <property type="match status" value="1"/>
</dbReference>
<dbReference type="PANTHER" id="PTHR11733">
    <property type="entry name" value="ZINC METALLOPROTEASE FAMILY M13 NEPRILYSIN-RELATED"/>
    <property type="match status" value="1"/>
</dbReference>
<proteinExistence type="predicted"/>
<dbReference type="InterPro" id="IPR042089">
    <property type="entry name" value="Peptidase_M13_dom_2"/>
</dbReference>
<dbReference type="OrthoDB" id="6475849at2759"/>
<dbReference type="Proteomes" id="UP000009022">
    <property type="component" value="Unassembled WGS sequence"/>
</dbReference>
<dbReference type="KEGG" id="tad:TRIADDRAFT_26381"/>
<keyword evidence="1" id="KW-0472">Membrane</keyword>
<dbReference type="FunCoup" id="B3RZU8">
    <property type="interactions" value="262"/>
</dbReference>
<evidence type="ECO:0000256" key="1">
    <source>
        <dbReference type="SAM" id="Phobius"/>
    </source>
</evidence>
<dbReference type="PROSITE" id="PS51885">
    <property type="entry name" value="NEPRILYSIN"/>
    <property type="match status" value="1"/>
</dbReference>
<dbReference type="Gene3D" id="1.10.1380.10">
    <property type="entry name" value="Neutral endopeptidase , domain2"/>
    <property type="match status" value="1"/>
</dbReference>
<dbReference type="SUPFAM" id="SSF55486">
    <property type="entry name" value="Metalloproteases ('zincins'), catalytic domain"/>
    <property type="match status" value="1"/>
</dbReference>
<dbReference type="GO" id="GO:0004222">
    <property type="term" value="F:metalloendopeptidase activity"/>
    <property type="evidence" value="ECO:0000318"/>
    <property type="project" value="GO_Central"/>
</dbReference>
<dbReference type="PhylomeDB" id="B3RZU8"/>
<keyword evidence="1" id="KW-0812">Transmembrane</keyword>
<dbReference type="CTD" id="6754643"/>
<accession>B3RZU8</accession>
<sequence length="549" mass="62028">MEEHLQGYEYSKVRVIKGLKDRNLVGVLALLVVLLLIGLVVAVVVLRQNKSTGGNTASNSSVCTESYCYTTSAEILSTINTSVNPCDDFFQYACGTWMANHDIPDDRSRYMTFTVVSERNEKILRKLLSTNVSAQSGVGEQKVVGYYQSCFNDIYTEKASRLELIKRIGMLGGWSAVPSIMIVNLNTWNFNQTLAKIASGYDINPFFSIWVSSDLKDAKTTIIEMTQGGITLPGVRFYTYNETHSAVVALIEYMTEVATLLGATNRTKTMEKMTEVYRFEKRLARAYISNLNLENEAVRYNKVMLSQVKAACPAIDFNQYVNLLFGRTIPNTQPVVNYAMNYFKRMSAIISNTSKETLNNYLIWHFVKTFTSAADSKLLRAYQKYREALYGKATPSPQWRTCVYRANAALGMASGAMFVRHSFNGQSRTTAHSMVQGIRSAFLKALPSLNWMDAQTRKVAAEKANAIHDQIGYPDFILNEAQLAQFYSNFPVNESYYFINVIARRIYAMKVNLDQLGKPFNKNRWSMTPSTVNAYYSANRNQIEPEIVI</sequence>
<dbReference type="EMBL" id="DS985246">
    <property type="protein sequence ID" value="EDV23905.1"/>
    <property type="molecule type" value="Genomic_DNA"/>
</dbReference>
<dbReference type="InterPro" id="IPR008753">
    <property type="entry name" value="Peptidase_M13_N"/>
</dbReference>
<gene>
    <name evidence="3" type="ORF">TRIADDRAFT_26381</name>
</gene>
<reference evidence="3 4" key="1">
    <citation type="journal article" date="2008" name="Nature">
        <title>The Trichoplax genome and the nature of placozoans.</title>
        <authorList>
            <person name="Srivastava M."/>
            <person name="Begovic E."/>
            <person name="Chapman J."/>
            <person name="Putnam N.H."/>
            <person name="Hellsten U."/>
            <person name="Kawashima T."/>
            <person name="Kuo A."/>
            <person name="Mitros T."/>
            <person name="Salamov A."/>
            <person name="Carpenter M.L."/>
            <person name="Signorovitch A.Y."/>
            <person name="Moreno M.A."/>
            <person name="Kamm K."/>
            <person name="Grimwood J."/>
            <person name="Schmutz J."/>
            <person name="Shapiro H."/>
            <person name="Grigoriev I.V."/>
            <person name="Buss L.W."/>
            <person name="Schierwater B."/>
            <person name="Dellaporta S.L."/>
            <person name="Rokhsar D.S."/>
        </authorList>
    </citation>
    <scope>NUCLEOTIDE SEQUENCE [LARGE SCALE GENOMIC DNA]</scope>
    <source>
        <strain evidence="3 4">Grell-BS-1999</strain>
    </source>
</reference>
<dbReference type="GeneID" id="6754643"/>
<name>B3RZU8_TRIAD</name>
<dbReference type="GO" id="GO:0005886">
    <property type="term" value="C:plasma membrane"/>
    <property type="evidence" value="ECO:0000318"/>
    <property type="project" value="GO_Central"/>
</dbReference>
<dbReference type="OMA" id="XRESERA"/>
<dbReference type="Gene3D" id="3.40.390.10">
    <property type="entry name" value="Collagenase (Catalytic Domain)"/>
    <property type="match status" value="1"/>
</dbReference>
<dbReference type="AlphaFoldDB" id="B3RZU8"/>
<protein>
    <recommendedName>
        <fullName evidence="2">Peptidase M13 N-terminal domain-containing protein</fullName>
    </recommendedName>
</protein>
<evidence type="ECO:0000313" key="4">
    <source>
        <dbReference type="Proteomes" id="UP000009022"/>
    </source>
</evidence>
<evidence type="ECO:0000259" key="2">
    <source>
        <dbReference type="Pfam" id="PF05649"/>
    </source>
</evidence>
<keyword evidence="4" id="KW-1185">Reference proteome</keyword>
<dbReference type="CDD" id="cd08662">
    <property type="entry name" value="M13"/>
    <property type="match status" value="1"/>
</dbReference>
<dbReference type="InParanoid" id="B3RZU8"/>
<dbReference type="RefSeq" id="XP_002113431.1">
    <property type="nucleotide sequence ID" value="XM_002113395.1"/>
</dbReference>
<dbReference type="InterPro" id="IPR024079">
    <property type="entry name" value="MetalloPept_cat_dom_sf"/>
</dbReference>
<dbReference type="PANTHER" id="PTHR11733:SF167">
    <property type="entry name" value="FI17812P1-RELATED"/>
    <property type="match status" value="1"/>
</dbReference>
<dbReference type="InterPro" id="IPR000718">
    <property type="entry name" value="Peptidase_M13"/>
</dbReference>
<feature type="domain" description="Peptidase M13 N-terminal" evidence="2">
    <location>
        <begin position="85"/>
        <end position="474"/>
    </location>
</feature>
<dbReference type="eggNOG" id="KOG3624">
    <property type="taxonomic scope" value="Eukaryota"/>
</dbReference>
<keyword evidence="1" id="KW-1133">Transmembrane helix</keyword>
<feature type="transmembrane region" description="Helical" evidence="1">
    <location>
        <begin position="24"/>
        <end position="46"/>
    </location>
</feature>
<organism evidence="3 4">
    <name type="scientific">Trichoplax adhaerens</name>
    <name type="common">Trichoplax reptans</name>
    <dbReference type="NCBI Taxonomy" id="10228"/>
    <lineage>
        <taxon>Eukaryota</taxon>
        <taxon>Metazoa</taxon>
        <taxon>Placozoa</taxon>
        <taxon>Uniplacotomia</taxon>
        <taxon>Trichoplacea</taxon>
        <taxon>Trichoplacidae</taxon>
        <taxon>Trichoplax</taxon>
    </lineage>
</organism>
<dbReference type="HOGENOM" id="CLU_006187_8_1_1"/>
<dbReference type="GO" id="GO:0016485">
    <property type="term" value="P:protein processing"/>
    <property type="evidence" value="ECO:0000318"/>
    <property type="project" value="GO_Central"/>
</dbReference>